<dbReference type="PANTHER" id="PTHR42646">
    <property type="entry name" value="FLAP ENDONUCLEASE XNI"/>
    <property type="match status" value="1"/>
</dbReference>
<comment type="caution">
    <text evidence="5">The sequence shown here is derived from an EMBL/GenBank/DDBJ whole genome shotgun (WGS) entry which is preliminary data.</text>
</comment>
<dbReference type="GO" id="GO:0008409">
    <property type="term" value="F:5'-3' exonuclease activity"/>
    <property type="evidence" value="ECO:0007669"/>
    <property type="project" value="InterPro"/>
</dbReference>
<evidence type="ECO:0000256" key="2">
    <source>
        <dbReference type="ARBA" id="ARBA00022801"/>
    </source>
</evidence>
<dbReference type="GO" id="GO:0033567">
    <property type="term" value="P:DNA replication, Okazaki fragment processing"/>
    <property type="evidence" value="ECO:0007669"/>
    <property type="project" value="InterPro"/>
</dbReference>
<dbReference type="SUPFAM" id="SSF47807">
    <property type="entry name" value="5' to 3' exonuclease, C-terminal subdomain"/>
    <property type="match status" value="1"/>
</dbReference>
<dbReference type="CDD" id="cd09859">
    <property type="entry name" value="PIN_53EXO"/>
    <property type="match status" value="1"/>
</dbReference>
<dbReference type="PANTHER" id="PTHR42646:SF2">
    <property type="entry name" value="5'-3' EXONUCLEASE FAMILY PROTEIN"/>
    <property type="match status" value="1"/>
</dbReference>
<dbReference type="InterPro" id="IPR008918">
    <property type="entry name" value="HhH2"/>
</dbReference>
<dbReference type="EMBL" id="JAUUUU010000001">
    <property type="protein sequence ID" value="MDP1519848.1"/>
    <property type="molecule type" value="Genomic_DNA"/>
</dbReference>
<dbReference type="GO" id="GO:0003677">
    <property type="term" value="F:DNA binding"/>
    <property type="evidence" value="ECO:0007669"/>
    <property type="project" value="UniProtKB-KW"/>
</dbReference>
<reference evidence="5" key="1">
    <citation type="journal article" date="2010" name="Int. J. Syst. Evol. Microbiol.">
        <title>Porticoccus litoralis gen. nov., sp. nov., a gammaproteobacterium isolated from the Yellow Sea.</title>
        <authorList>
            <person name="Oh H.M."/>
            <person name="Kim H."/>
            <person name="Kim K.M."/>
            <person name="Min G.S."/>
            <person name="Cho J.C."/>
        </authorList>
    </citation>
    <scope>NUCLEOTIDE SEQUENCE</scope>
    <source>
        <strain evidence="5">DSM 25064</strain>
    </source>
</reference>
<dbReference type="InterPro" id="IPR029060">
    <property type="entry name" value="PIN-like_dom_sf"/>
</dbReference>
<name>A0AAW8B1S6_9GAMM</name>
<evidence type="ECO:0000259" key="4">
    <source>
        <dbReference type="SMART" id="SM00475"/>
    </source>
</evidence>
<proteinExistence type="predicted"/>
<dbReference type="InterPro" id="IPR002421">
    <property type="entry name" value="5-3_exonuclease"/>
</dbReference>
<dbReference type="Gene3D" id="3.40.50.1010">
    <property type="entry name" value="5'-nuclease"/>
    <property type="match status" value="1"/>
</dbReference>
<keyword evidence="2" id="KW-0378">Hydrolase</keyword>
<evidence type="ECO:0000256" key="3">
    <source>
        <dbReference type="ARBA" id="ARBA00023125"/>
    </source>
</evidence>
<dbReference type="InterPro" id="IPR020045">
    <property type="entry name" value="DNA_polI_H3TH"/>
</dbReference>
<dbReference type="SUPFAM" id="SSF88723">
    <property type="entry name" value="PIN domain-like"/>
    <property type="match status" value="1"/>
</dbReference>
<dbReference type="InterPro" id="IPR036279">
    <property type="entry name" value="5-3_exonuclease_C_sf"/>
</dbReference>
<evidence type="ECO:0000313" key="5">
    <source>
        <dbReference type="EMBL" id="MDP1519848.1"/>
    </source>
</evidence>
<dbReference type="InterPro" id="IPR020046">
    <property type="entry name" value="5-3_exonucl_a-hlix_arch_N"/>
</dbReference>
<dbReference type="RefSeq" id="WP_305169359.1">
    <property type="nucleotide sequence ID" value="NZ_JAUUUU010000001.1"/>
</dbReference>
<dbReference type="SMART" id="SM00279">
    <property type="entry name" value="HhH2"/>
    <property type="match status" value="1"/>
</dbReference>
<gene>
    <name evidence="5" type="ORF">Q8A57_02600</name>
</gene>
<dbReference type="CDD" id="cd09898">
    <property type="entry name" value="H3TH_53EXO"/>
    <property type="match status" value="1"/>
</dbReference>
<dbReference type="SMART" id="SM00475">
    <property type="entry name" value="53EXOc"/>
    <property type="match status" value="1"/>
</dbReference>
<dbReference type="AlphaFoldDB" id="A0AAW8B1S6"/>
<protein>
    <submittedName>
        <fullName evidence="5">5'-3' exonuclease H3TH domain-containing protein</fullName>
    </submittedName>
</protein>
<dbReference type="Pfam" id="PF02739">
    <property type="entry name" value="5_3_exonuc_N"/>
    <property type="match status" value="1"/>
</dbReference>
<keyword evidence="5" id="KW-0269">Exonuclease</keyword>
<dbReference type="Gene3D" id="1.10.150.20">
    <property type="entry name" value="5' to 3' exonuclease, C-terminal subdomain"/>
    <property type="match status" value="1"/>
</dbReference>
<dbReference type="InterPro" id="IPR038969">
    <property type="entry name" value="FEN"/>
</dbReference>
<dbReference type="FunFam" id="1.10.150.20:FF:000003">
    <property type="entry name" value="DNA polymerase I"/>
    <property type="match status" value="1"/>
</dbReference>
<evidence type="ECO:0000256" key="1">
    <source>
        <dbReference type="ARBA" id="ARBA00022722"/>
    </source>
</evidence>
<evidence type="ECO:0000313" key="6">
    <source>
        <dbReference type="Proteomes" id="UP001178354"/>
    </source>
</evidence>
<reference evidence="5" key="2">
    <citation type="submission" date="2023-08" db="EMBL/GenBank/DDBJ databases">
        <authorList>
            <person name="Luo J."/>
        </authorList>
    </citation>
    <scope>NUCLEOTIDE SEQUENCE</scope>
    <source>
        <strain evidence="5">DSM 25064</strain>
    </source>
</reference>
<dbReference type="GO" id="GO:0017108">
    <property type="term" value="F:5'-flap endonuclease activity"/>
    <property type="evidence" value="ECO:0007669"/>
    <property type="project" value="InterPro"/>
</dbReference>
<feature type="domain" description="5'-3' exonuclease" evidence="4">
    <location>
        <begin position="3"/>
        <end position="266"/>
    </location>
</feature>
<sequence>MLLPLYLIDASIYIFRHYFVLPERWHSEEGFPTQAVYGYLGFLLSLLEQRQPKNIVAAFDESLGSCFRNDIYPPYKANRVLPDEALAFQLAACVEVTGLLGIAGLASNSHEADDIIGTLARRGQAQGQQVIVISGDKDLAQLLKADDLIWDFGRGDARDRQGVMDTMGVWPEQLADYLALVGDPVDHIPGVPGIGPKTATALLDHFGSLDKILTAGDRLAEAAVRGASRLPEKIESHREQLAVVRQLTGIAEDAPIGEPAVERRRAHLSELADFCQRMGFDQRIFQRIQRFTGEANNQ</sequence>
<keyword evidence="3" id="KW-0238">DNA-binding</keyword>
<dbReference type="Pfam" id="PF01367">
    <property type="entry name" value="5_3_exonuc"/>
    <property type="match status" value="1"/>
</dbReference>
<organism evidence="5 6">
    <name type="scientific">Porticoccus litoralis</name>
    <dbReference type="NCBI Taxonomy" id="434086"/>
    <lineage>
        <taxon>Bacteria</taxon>
        <taxon>Pseudomonadati</taxon>
        <taxon>Pseudomonadota</taxon>
        <taxon>Gammaproteobacteria</taxon>
        <taxon>Cellvibrionales</taxon>
        <taxon>Porticoccaceae</taxon>
        <taxon>Porticoccus</taxon>
    </lineage>
</organism>
<dbReference type="Proteomes" id="UP001178354">
    <property type="component" value="Unassembled WGS sequence"/>
</dbReference>
<keyword evidence="6" id="KW-1185">Reference proteome</keyword>
<keyword evidence="1" id="KW-0540">Nuclease</keyword>
<accession>A0AAW8B1S6</accession>